<evidence type="ECO:0000313" key="3">
    <source>
        <dbReference type="Proteomes" id="UP001221898"/>
    </source>
</evidence>
<evidence type="ECO:0000313" key="2">
    <source>
        <dbReference type="EMBL" id="KAJ8394825.1"/>
    </source>
</evidence>
<dbReference type="Proteomes" id="UP001221898">
    <property type="component" value="Unassembled WGS sequence"/>
</dbReference>
<gene>
    <name evidence="2" type="ORF">AAFF_G00041800</name>
</gene>
<sequence>MRRLRAACEPESHRDASALASRTAALPATAAPTLPPIKARAPGRPAFLGDLVRTTPRQPRRSNFAGGTLRRDSVPDVRIRVRLRRLESAA</sequence>
<feature type="region of interest" description="Disordered" evidence="1">
    <location>
        <begin position="30"/>
        <end position="71"/>
    </location>
</feature>
<feature type="compositionally biased region" description="Basic and acidic residues" evidence="1">
    <location>
        <begin position="1"/>
        <end position="16"/>
    </location>
</feature>
<accession>A0AAD7S2J6</accession>
<reference evidence="2" key="1">
    <citation type="journal article" date="2023" name="Science">
        <title>Genome structures resolve the early diversification of teleost fishes.</title>
        <authorList>
            <person name="Parey E."/>
            <person name="Louis A."/>
            <person name="Montfort J."/>
            <person name="Bouchez O."/>
            <person name="Roques C."/>
            <person name="Iampietro C."/>
            <person name="Lluch J."/>
            <person name="Castinel A."/>
            <person name="Donnadieu C."/>
            <person name="Desvignes T."/>
            <person name="Floi Bucao C."/>
            <person name="Jouanno E."/>
            <person name="Wen M."/>
            <person name="Mejri S."/>
            <person name="Dirks R."/>
            <person name="Jansen H."/>
            <person name="Henkel C."/>
            <person name="Chen W.J."/>
            <person name="Zahm M."/>
            <person name="Cabau C."/>
            <person name="Klopp C."/>
            <person name="Thompson A.W."/>
            <person name="Robinson-Rechavi M."/>
            <person name="Braasch I."/>
            <person name="Lecointre G."/>
            <person name="Bobe J."/>
            <person name="Postlethwait J.H."/>
            <person name="Berthelot C."/>
            <person name="Roest Crollius H."/>
            <person name="Guiguen Y."/>
        </authorList>
    </citation>
    <scope>NUCLEOTIDE SEQUENCE</scope>
    <source>
        <strain evidence="2">NC1722</strain>
    </source>
</reference>
<dbReference type="AlphaFoldDB" id="A0AAD7S2J6"/>
<comment type="caution">
    <text evidence="2">The sequence shown here is derived from an EMBL/GenBank/DDBJ whole genome shotgun (WGS) entry which is preliminary data.</text>
</comment>
<protein>
    <submittedName>
        <fullName evidence="2">Uncharacterized protein</fullName>
    </submittedName>
</protein>
<proteinExistence type="predicted"/>
<feature type="region of interest" description="Disordered" evidence="1">
    <location>
        <begin position="1"/>
        <end position="20"/>
    </location>
</feature>
<keyword evidence="3" id="KW-1185">Reference proteome</keyword>
<dbReference type="EMBL" id="JAINUG010000122">
    <property type="protein sequence ID" value="KAJ8394825.1"/>
    <property type="molecule type" value="Genomic_DNA"/>
</dbReference>
<name>A0AAD7S2J6_9TELE</name>
<evidence type="ECO:0000256" key="1">
    <source>
        <dbReference type="SAM" id="MobiDB-lite"/>
    </source>
</evidence>
<organism evidence="2 3">
    <name type="scientific">Aldrovandia affinis</name>
    <dbReference type="NCBI Taxonomy" id="143900"/>
    <lineage>
        <taxon>Eukaryota</taxon>
        <taxon>Metazoa</taxon>
        <taxon>Chordata</taxon>
        <taxon>Craniata</taxon>
        <taxon>Vertebrata</taxon>
        <taxon>Euteleostomi</taxon>
        <taxon>Actinopterygii</taxon>
        <taxon>Neopterygii</taxon>
        <taxon>Teleostei</taxon>
        <taxon>Notacanthiformes</taxon>
        <taxon>Halosauridae</taxon>
        <taxon>Aldrovandia</taxon>
    </lineage>
</organism>